<dbReference type="InterPro" id="IPR011006">
    <property type="entry name" value="CheY-like_superfamily"/>
</dbReference>
<organism evidence="3 4">
    <name type="scientific">Marinagarivorans cellulosilyticus</name>
    <dbReference type="NCBI Taxonomy" id="2721545"/>
    <lineage>
        <taxon>Bacteria</taxon>
        <taxon>Pseudomonadati</taxon>
        <taxon>Pseudomonadota</taxon>
        <taxon>Gammaproteobacteria</taxon>
        <taxon>Cellvibrionales</taxon>
        <taxon>Cellvibrionaceae</taxon>
        <taxon>Marinagarivorans</taxon>
    </lineage>
</organism>
<dbReference type="PROSITE" id="PS50110">
    <property type="entry name" value="RESPONSE_REGULATORY"/>
    <property type="match status" value="1"/>
</dbReference>
<evidence type="ECO:0000313" key="4">
    <source>
        <dbReference type="Proteomes" id="UP001320119"/>
    </source>
</evidence>
<keyword evidence="4" id="KW-1185">Reference proteome</keyword>
<evidence type="ECO:0000313" key="3">
    <source>
        <dbReference type="EMBL" id="BCD96365.1"/>
    </source>
</evidence>
<dbReference type="InterPro" id="IPR001789">
    <property type="entry name" value="Sig_transdc_resp-reg_receiver"/>
</dbReference>
<keyword evidence="1" id="KW-0597">Phosphoprotein</keyword>
<sequence length="136" mass="15204">MQANKPVHIYLAEDNLDHRELIEDMLEESHLPFKLFHAPNGLALLDLLSCNQEPADLILLDIKMPKMGGLETLSRLRTLDHLNSTPIVIITTSTIKSDISKATSLGATQFLTKPLSFSDIKPYINRDGESHAHSFD</sequence>
<name>A0AAN1WF32_9GAMM</name>
<dbReference type="InterPro" id="IPR052893">
    <property type="entry name" value="TCS_response_regulator"/>
</dbReference>
<feature type="domain" description="Response regulatory" evidence="2">
    <location>
        <begin position="8"/>
        <end position="128"/>
    </location>
</feature>
<accession>A0AAN1WF32</accession>
<evidence type="ECO:0000259" key="2">
    <source>
        <dbReference type="PROSITE" id="PS50110"/>
    </source>
</evidence>
<dbReference type="GO" id="GO:0000160">
    <property type="term" value="P:phosphorelay signal transduction system"/>
    <property type="evidence" value="ECO:0007669"/>
    <property type="project" value="InterPro"/>
</dbReference>
<dbReference type="Gene3D" id="3.40.50.2300">
    <property type="match status" value="1"/>
</dbReference>
<proteinExistence type="predicted"/>
<dbReference type="RefSeq" id="WP_236985868.1">
    <property type="nucleotide sequence ID" value="NZ_AP023086.1"/>
</dbReference>
<dbReference type="PANTHER" id="PTHR44520">
    <property type="entry name" value="RESPONSE REGULATOR RCP1-RELATED"/>
    <property type="match status" value="1"/>
</dbReference>
<gene>
    <name evidence="3" type="ORF">MARGE09_P0565</name>
</gene>
<dbReference type="Pfam" id="PF00072">
    <property type="entry name" value="Response_reg"/>
    <property type="match status" value="1"/>
</dbReference>
<dbReference type="EMBL" id="AP023086">
    <property type="protein sequence ID" value="BCD96365.1"/>
    <property type="molecule type" value="Genomic_DNA"/>
</dbReference>
<dbReference type="AlphaFoldDB" id="A0AAN1WF32"/>
<protein>
    <recommendedName>
        <fullName evidence="2">Response regulatory domain-containing protein</fullName>
    </recommendedName>
</protein>
<dbReference type="KEGG" id="marq:MARGE09_P0565"/>
<reference evidence="3 4" key="1">
    <citation type="journal article" date="2022" name="IScience">
        <title>An ultrasensitive nanofiber-based assay for enzymatic hydrolysis and deep-sea microbial degradation of cellulose.</title>
        <authorList>
            <person name="Tsudome M."/>
            <person name="Tachioka M."/>
            <person name="Miyazaki M."/>
            <person name="Uchimura K."/>
            <person name="Tsuda M."/>
            <person name="Takaki Y."/>
            <person name="Deguchi S."/>
        </authorList>
    </citation>
    <scope>NUCLEOTIDE SEQUENCE [LARGE SCALE GENOMIC DNA]</scope>
    <source>
        <strain evidence="3 4">GE09</strain>
    </source>
</reference>
<feature type="modified residue" description="4-aspartylphosphate" evidence="1">
    <location>
        <position position="61"/>
    </location>
</feature>
<evidence type="ECO:0000256" key="1">
    <source>
        <dbReference type="PROSITE-ProRule" id="PRU00169"/>
    </source>
</evidence>
<dbReference type="SMART" id="SM00448">
    <property type="entry name" value="REC"/>
    <property type="match status" value="1"/>
</dbReference>
<dbReference type="Proteomes" id="UP001320119">
    <property type="component" value="Chromosome"/>
</dbReference>
<dbReference type="SUPFAM" id="SSF52172">
    <property type="entry name" value="CheY-like"/>
    <property type="match status" value="1"/>
</dbReference>
<dbReference type="PANTHER" id="PTHR44520:SF2">
    <property type="entry name" value="RESPONSE REGULATOR RCP1"/>
    <property type="match status" value="1"/>
</dbReference>